<dbReference type="AlphaFoldDB" id="A0AAD9H0M8"/>
<dbReference type="InterPro" id="IPR001199">
    <property type="entry name" value="Cyt_B5-like_heme/steroid-bd"/>
</dbReference>
<feature type="region of interest" description="Disordered" evidence="5">
    <location>
        <begin position="80"/>
        <end position="100"/>
    </location>
</feature>
<protein>
    <submittedName>
        <fullName evidence="7">(S)-mandelate dehydrogenase</fullName>
    </submittedName>
</protein>
<feature type="region of interest" description="Disordered" evidence="5">
    <location>
        <begin position="274"/>
        <end position="293"/>
    </location>
</feature>
<evidence type="ECO:0000259" key="6">
    <source>
        <dbReference type="PROSITE" id="PS50255"/>
    </source>
</evidence>
<dbReference type="SMART" id="SM01117">
    <property type="entry name" value="Cyt-b5"/>
    <property type="match status" value="1"/>
</dbReference>
<dbReference type="InterPro" id="IPR050668">
    <property type="entry name" value="Cytochrome_b5"/>
</dbReference>
<evidence type="ECO:0000256" key="1">
    <source>
        <dbReference type="ARBA" id="ARBA00022617"/>
    </source>
</evidence>
<evidence type="ECO:0000256" key="3">
    <source>
        <dbReference type="ARBA" id="ARBA00023004"/>
    </source>
</evidence>
<name>A0AAD9H0M8_9STRA</name>
<feature type="domain" description="Cytochrome b5 heme-binding" evidence="6">
    <location>
        <begin position="438"/>
        <end position="514"/>
    </location>
</feature>
<keyword evidence="8" id="KW-1185">Reference proteome</keyword>
<evidence type="ECO:0000313" key="7">
    <source>
        <dbReference type="EMBL" id="KAK1947805.1"/>
    </source>
</evidence>
<dbReference type="EMBL" id="JASMQC010000001">
    <property type="protein sequence ID" value="KAK1947805.1"/>
    <property type="molecule type" value="Genomic_DNA"/>
</dbReference>
<dbReference type="Gene3D" id="3.10.120.10">
    <property type="entry name" value="Cytochrome b5-like heme/steroid binding domain"/>
    <property type="match status" value="1"/>
</dbReference>
<dbReference type="PANTHER" id="PTHR19359">
    <property type="entry name" value="CYTOCHROME B5"/>
    <property type="match status" value="1"/>
</dbReference>
<dbReference type="PANTHER" id="PTHR19359:SF146">
    <property type="entry name" value="B5, PUTATIVE-RELATED"/>
    <property type="match status" value="1"/>
</dbReference>
<keyword evidence="1" id="KW-0349">Heme</keyword>
<dbReference type="Proteomes" id="UP001259832">
    <property type="component" value="Unassembled WGS sequence"/>
</dbReference>
<proteinExistence type="inferred from homology"/>
<accession>A0AAD9H0M8</accession>
<evidence type="ECO:0000256" key="2">
    <source>
        <dbReference type="ARBA" id="ARBA00022723"/>
    </source>
</evidence>
<evidence type="ECO:0000256" key="5">
    <source>
        <dbReference type="SAM" id="MobiDB-lite"/>
    </source>
</evidence>
<keyword evidence="2" id="KW-0479">Metal-binding</keyword>
<reference evidence="7" key="1">
    <citation type="submission" date="2023-08" db="EMBL/GenBank/DDBJ databases">
        <title>Reference Genome Resource for the Citrus Pathogen Phytophthora citrophthora.</title>
        <authorList>
            <person name="Moller H."/>
            <person name="Coetzee B."/>
            <person name="Rose L.J."/>
            <person name="Van Niekerk J.M."/>
        </authorList>
    </citation>
    <scope>NUCLEOTIDE SEQUENCE</scope>
    <source>
        <strain evidence="7">STE-U-9442</strain>
    </source>
</reference>
<evidence type="ECO:0000313" key="8">
    <source>
        <dbReference type="Proteomes" id="UP001259832"/>
    </source>
</evidence>
<organism evidence="7 8">
    <name type="scientific">Phytophthora citrophthora</name>
    <dbReference type="NCBI Taxonomy" id="4793"/>
    <lineage>
        <taxon>Eukaryota</taxon>
        <taxon>Sar</taxon>
        <taxon>Stramenopiles</taxon>
        <taxon>Oomycota</taxon>
        <taxon>Peronosporomycetes</taxon>
        <taxon>Peronosporales</taxon>
        <taxon>Peronosporaceae</taxon>
        <taxon>Phytophthora</taxon>
    </lineage>
</organism>
<evidence type="ECO:0000256" key="4">
    <source>
        <dbReference type="ARBA" id="ARBA00038168"/>
    </source>
</evidence>
<dbReference type="GO" id="GO:0016020">
    <property type="term" value="C:membrane"/>
    <property type="evidence" value="ECO:0007669"/>
    <property type="project" value="TreeGrafter"/>
</dbReference>
<dbReference type="PROSITE" id="PS50255">
    <property type="entry name" value="CYTOCHROME_B5_2"/>
    <property type="match status" value="1"/>
</dbReference>
<dbReference type="GO" id="GO:0020037">
    <property type="term" value="F:heme binding"/>
    <property type="evidence" value="ECO:0007669"/>
    <property type="project" value="TreeGrafter"/>
</dbReference>
<dbReference type="GO" id="GO:0046872">
    <property type="term" value="F:metal ion binding"/>
    <property type="evidence" value="ECO:0007669"/>
    <property type="project" value="UniProtKB-KW"/>
</dbReference>
<sequence length="521" mass="57513">MSNSSAIGKAFWTVDPEVVRCPPASLSSTQSSILCTKEARVQNEINVVFYETLLILHHLLVYLRTSAKMQRAARDRENYIAANNRQTHRKHESGNVPAEKQTDALADKLLEKHRFLMDSIVDVRLVRMAETSVAIVKFVLSHFATRTTASQLQVAQDSQLSHSSENFYDSRKKRLGALGSFLDEYQAVTESRAETRSLLFGTERTIEMPVSYGTSESTNAAMERLLNPGTTNRIGTAMSNGSMRLEYLDPSEPPSSIRDNDIFTDPSKLESSVKSCGEHIGTKNRKVSSDYPANYDGNNSQAYQFSLPASLKRSIGQTSPVHSVQSDVGANPFKSDDENDPVGPLLHSDQIPTAAKSPRAVRKAFQASDGTRRTANECDACIGCNDVCTNERCFFCAEKEYQLKVAFAGSSVVTGPTSRQAAWQHRAPSSVESSFNVEREYSSCEMKRHQSQRSCWIRVDDSVLDVTDLLGVHPGGAQVLLEAAKHGGDCGPILKTHPPPAQEMLMQYHLGQYFECNQSGV</sequence>
<comment type="similarity">
    <text evidence="4">Belongs to the cytochrome b5 family.</text>
</comment>
<feature type="compositionally biased region" description="Polar residues" evidence="5">
    <location>
        <begin position="316"/>
        <end position="328"/>
    </location>
</feature>
<dbReference type="Pfam" id="PF00173">
    <property type="entry name" value="Cyt-b5"/>
    <property type="match status" value="1"/>
</dbReference>
<gene>
    <name evidence="7" type="ORF">P3T76_000095</name>
</gene>
<dbReference type="InterPro" id="IPR036400">
    <property type="entry name" value="Cyt_B5-like_heme/steroid_sf"/>
</dbReference>
<feature type="region of interest" description="Disordered" evidence="5">
    <location>
        <begin position="316"/>
        <end position="338"/>
    </location>
</feature>
<dbReference type="SUPFAM" id="SSF55856">
    <property type="entry name" value="Cytochrome b5-like heme/steroid binding domain"/>
    <property type="match status" value="1"/>
</dbReference>
<keyword evidence="3" id="KW-0408">Iron</keyword>
<comment type="caution">
    <text evidence="7">The sequence shown here is derived from an EMBL/GenBank/DDBJ whole genome shotgun (WGS) entry which is preliminary data.</text>
</comment>